<evidence type="ECO:0000256" key="1">
    <source>
        <dbReference type="ARBA" id="ARBA00022741"/>
    </source>
</evidence>
<dbReference type="Gene3D" id="3.40.50.12780">
    <property type="entry name" value="N-terminal domain of ligase-like"/>
    <property type="match status" value="1"/>
</dbReference>
<dbReference type="GO" id="GO:0016020">
    <property type="term" value="C:membrane"/>
    <property type="evidence" value="ECO:0007669"/>
    <property type="project" value="TreeGrafter"/>
</dbReference>
<keyword evidence="1" id="KW-0547">Nucleotide-binding</keyword>
<feature type="domain" description="AMP-dependent synthetase/ligase" evidence="3">
    <location>
        <begin position="21"/>
        <end position="371"/>
    </location>
</feature>
<organism evidence="4">
    <name type="scientific">Sporolactobacillus sp. Y61</name>
    <dbReference type="NCBI Taxonomy" id="3160863"/>
    <lineage>
        <taxon>Bacteria</taxon>
        <taxon>Bacillati</taxon>
        <taxon>Bacillota</taxon>
        <taxon>Bacilli</taxon>
        <taxon>Bacillales</taxon>
        <taxon>Sporolactobacillaceae</taxon>
        <taxon>Sporolactobacillus</taxon>
    </lineage>
</organism>
<evidence type="ECO:0000313" key="4">
    <source>
        <dbReference type="EMBL" id="XCJ16971.1"/>
    </source>
</evidence>
<dbReference type="EMBL" id="CP159510">
    <property type="protein sequence ID" value="XCJ16971.1"/>
    <property type="molecule type" value="Genomic_DNA"/>
</dbReference>
<dbReference type="PANTHER" id="PTHR43272">
    <property type="entry name" value="LONG-CHAIN-FATTY-ACID--COA LIGASE"/>
    <property type="match status" value="1"/>
</dbReference>
<dbReference type="InterPro" id="IPR000873">
    <property type="entry name" value="AMP-dep_synth/lig_dom"/>
</dbReference>
<proteinExistence type="predicted"/>
<dbReference type="GO" id="GO:0005524">
    <property type="term" value="F:ATP binding"/>
    <property type="evidence" value="ECO:0007669"/>
    <property type="project" value="UniProtKB-KW"/>
</dbReference>
<dbReference type="Pfam" id="PF00501">
    <property type="entry name" value="AMP-binding"/>
    <property type="match status" value="1"/>
</dbReference>
<evidence type="ECO:0000259" key="3">
    <source>
        <dbReference type="Pfam" id="PF00501"/>
    </source>
</evidence>
<evidence type="ECO:0000256" key="2">
    <source>
        <dbReference type="ARBA" id="ARBA00022840"/>
    </source>
</evidence>
<keyword evidence="2" id="KW-0067">ATP-binding</keyword>
<dbReference type="InterPro" id="IPR042099">
    <property type="entry name" value="ANL_N_sf"/>
</dbReference>
<accession>A0AAU8IGA6</accession>
<dbReference type="GO" id="GO:0004467">
    <property type="term" value="F:long-chain fatty acid-CoA ligase activity"/>
    <property type="evidence" value="ECO:0007669"/>
    <property type="project" value="TreeGrafter"/>
</dbReference>
<dbReference type="AlphaFoldDB" id="A0AAU8IGA6"/>
<dbReference type="PANTHER" id="PTHR43272:SF33">
    <property type="entry name" value="AMP-BINDING DOMAIN-CONTAINING PROTEIN-RELATED"/>
    <property type="match status" value="1"/>
</dbReference>
<gene>
    <name evidence="4" type="ORF">ABNN70_15435</name>
</gene>
<sequence>MKTKQLNRATRYTDFREMIYTSARRFGRKTAFQIRKSDGSYKFVSYAQFKEDFRALGTHFLDLGLSGSRIAVVGKNSYSWVLHYLCAATVGVAVPIDRELSAEDMYTFIASADCAAVCADSEILDQLRPLTGHKRLLLSLQDALPAMATQDERIDTLPVASDKMSVLIFTSGTAGKPKGVCLSQKNICTNIYSTSQIVKVTSRDKTLSILPLCHTYECTLNCLLILSRGACIAYADSLHAIRRNILEYRPTLLVVVPELLQILDKRIQTVVAGKCPKKYQDTFRTNSLATAFRTLPFAVRMIIRRKVKQALGGKLRTFIVGGADLSPAVIEDFQALGIRSLQGYGLTECAPLLAGNNDFYFNARSAGVAVPVWN</sequence>
<dbReference type="SUPFAM" id="SSF56801">
    <property type="entry name" value="Acetyl-CoA synthetase-like"/>
    <property type="match status" value="1"/>
</dbReference>
<name>A0AAU8IGA6_9BACL</name>
<reference evidence="4" key="1">
    <citation type="submission" date="2024-06" db="EMBL/GenBank/DDBJ databases">
        <authorList>
            <person name="Fan A."/>
            <person name="Zhang F.Y."/>
            <person name="Zhang L."/>
        </authorList>
    </citation>
    <scope>NUCLEOTIDE SEQUENCE</scope>
    <source>
        <strain evidence="4">Y61</strain>
    </source>
</reference>
<protein>
    <submittedName>
        <fullName evidence="4">AMP-binding protein</fullName>
    </submittedName>
</protein>
<dbReference type="RefSeq" id="WP_353948307.1">
    <property type="nucleotide sequence ID" value="NZ_CP159510.1"/>
</dbReference>